<reference evidence="1 2" key="1">
    <citation type="submission" date="2016-01" db="EMBL/GenBank/DDBJ databases">
        <title>Genome sequence of Clostridium neopropionicum X4, DSM-3847.</title>
        <authorList>
            <person name="Poehlein A."/>
            <person name="Beck M.H."/>
            <person name="Bengelsdorf F.R."/>
            <person name="Daniel R."/>
            <person name="Duerre P."/>
        </authorList>
    </citation>
    <scope>NUCLEOTIDE SEQUENCE [LARGE SCALE GENOMIC DNA]</scope>
    <source>
        <strain evidence="1 2">DSM-3847</strain>
    </source>
</reference>
<protein>
    <submittedName>
        <fullName evidence="1">Uncharacterized protein</fullName>
    </submittedName>
</protein>
<evidence type="ECO:0000313" key="1">
    <source>
        <dbReference type="EMBL" id="KXL53500.1"/>
    </source>
</evidence>
<sequence>MNSKEVCTVFNRIYDPIFRKYILQPTVITGVFWQAELGARLTKEEIYEANEVHIFIPSLAEATRIFGTNEEFQENPTKYFALRPEDKIMRGISSGRSLTIVSVSTFDYGSKDLQHWEVVAK</sequence>
<dbReference type="STRING" id="36847.CLNEO_07260"/>
<dbReference type="RefSeq" id="WP_066084696.1">
    <property type="nucleotide sequence ID" value="NZ_LRVM01000002.1"/>
</dbReference>
<dbReference type="AlphaFoldDB" id="A0A136WGC9"/>
<comment type="caution">
    <text evidence="1">The sequence shown here is derived from an EMBL/GenBank/DDBJ whole genome shotgun (WGS) entry which is preliminary data.</text>
</comment>
<dbReference type="OrthoDB" id="2060476at2"/>
<dbReference type="Proteomes" id="UP000070539">
    <property type="component" value="Unassembled WGS sequence"/>
</dbReference>
<proteinExistence type="predicted"/>
<keyword evidence="2" id="KW-1185">Reference proteome</keyword>
<gene>
    <name evidence="1" type="ORF">CLNEO_07260</name>
</gene>
<accession>A0A136WGC9</accession>
<dbReference type="EMBL" id="LRVM01000002">
    <property type="protein sequence ID" value="KXL53500.1"/>
    <property type="molecule type" value="Genomic_DNA"/>
</dbReference>
<evidence type="ECO:0000313" key="2">
    <source>
        <dbReference type="Proteomes" id="UP000070539"/>
    </source>
</evidence>
<organism evidence="1 2">
    <name type="scientific">Anaerotignum neopropionicum</name>
    <dbReference type="NCBI Taxonomy" id="36847"/>
    <lineage>
        <taxon>Bacteria</taxon>
        <taxon>Bacillati</taxon>
        <taxon>Bacillota</taxon>
        <taxon>Clostridia</taxon>
        <taxon>Lachnospirales</taxon>
        <taxon>Anaerotignaceae</taxon>
        <taxon>Anaerotignum</taxon>
    </lineage>
</organism>
<name>A0A136WGC9_9FIRM</name>